<keyword evidence="2" id="KW-0472">Membrane</keyword>
<keyword evidence="2" id="KW-0812">Transmembrane</keyword>
<evidence type="ECO:0000256" key="1">
    <source>
        <dbReference type="SAM" id="MobiDB-lite"/>
    </source>
</evidence>
<comment type="caution">
    <text evidence="4">The sequence shown here is derived from an EMBL/GenBank/DDBJ whole genome shotgun (WGS) entry which is preliminary data.</text>
</comment>
<evidence type="ECO:0000313" key="4">
    <source>
        <dbReference type="EMBL" id="MFD1831873.1"/>
    </source>
</evidence>
<accession>A0ABW4PQ57</accession>
<proteinExistence type="predicted"/>
<feature type="region of interest" description="Disordered" evidence="1">
    <location>
        <begin position="221"/>
        <end position="242"/>
    </location>
</feature>
<dbReference type="EMBL" id="JBHUFU010000011">
    <property type="protein sequence ID" value="MFD1831873.1"/>
    <property type="molecule type" value="Genomic_DNA"/>
</dbReference>
<dbReference type="RefSeq" id="WP_380902239.1">
    <property type="nucleotide sequence ID" value="NZ_JBHUFU010000011.1"/>
</dbReference>
<feature type="transmembrane region" description="Helical" evidence="2">
    <location>
        <begin position="79"/>
        <end position="98"/>
    </location>
</feature>
<dbReference type="Pfam" id="PF13559">
    <property type="entry name" value="DUF4129"/>
    <property type="match status" value="1"/>
</dbReference>
<name>A0ABW4PQ57_9ACTN</name>
<organism evidence="4 5">
    <name type="scientific">Streptomyces desertarenae</name>
    <dbReference type="NCBI Taxonomy" id="2666184"/>
    <lineage>
        <taxon>Bacteria</taxon>
        <taxon>Bacillati</taxon>
        <taxon>Actinomycetota</taxon>
        <taxon>Actinomycetes</taxon>
        <taxon>Kitasatosporales</taxon>
        <taxon>Streptomycetaceae</taxon>
        <taxon>Streptomyces</taxon>
    </lineage>
</organism>
<protein>
    <submittedName>
        <fullName evidence="4">DUF4129 domain-containing protein</fullName>
    </submittedName>
</protein>
<evidence type="ECO:0000256" key="2">
    <source>
        <dbReference type="SAM" id="Phobius"/>
    </source>
</evidence>
<evidence type="ECO:0000313" key="5">
    <source>
        <dbReference type="Proteomes" id="UP001597365"/>
    </source>
</evidence>
<dbReference type="InterPro" id="IPR025403">
    <property type="entry name" value="TgpA-like_C"/>
</dbReference>
<evidence type="ECO:0000259" key="3">
    <source>
        <dbReference type="Pfam" id="PF13559"/>
    </source>
</evidence>
<sequence>MTAVAAGGAATGRVPAAAPPDDGGAPVTIPRGPAREAAEDELSKPMYHENDPSLLRRLIDWVWERVGDLLDAAAGVTPGGWTGVLVVILIVVLLLVALRLRMGALRRTPGTRHRGALFGDRPLSAAEHRAEAERHAAEGRWSEALQERTRALVRSLEERALLDPRPGRTADEAAAEASRALPQHAAALRAAALAFDEVTYADRPADRAAYDRLREVDDAVRRSRPRLDGRLSGTATTGGGTP</sequence>
<keyword evidence="5" id="KW-1185">Reference proteome</keyword>
<keyword evidence="2" id="KW-1133">Transmembrane helix</keyword>
<gene>
    <name evidence="4" type="ORF">ACFSJS_19810</name>
</gene>
<feature type="region of interest" description="Disordered" evidence="1">
    <location>
        <begin position="1"/>
        <end position="31"/>
    </location>
</feature>
<feature type="domain" description="Protein-glutamine gamma-glutamyltransferase-like C-terminal" evidence="3">
    <location>
        <begin position="150"/>
        <end position="216"/>
    </location>
</feature>
<dbReference type="Proteomes" id="UP001597365">
    <property type="component" value="Unassembled WGS sequence"/>
</dbReference>
<feature type="compositionally biased region" description="Low complexity" evidence="1">
    <location>
        <begin position="1"/>
        <end position="26"/>
    </location>
</feature>
<reference evidence="5" key="1">
    <citation type="journal article" date="2019" name="Int. J. Syst. Evol. Microbiol.">
        <title>The Global Catalogue of Microorganisms (GCM) 10K type strain sequencing project: providing services to taxonomists for standard genome sequencing and annotation.</title>
        <authorList>
            <consortium name="The Broad Institute Genomics Platform"/>
            <consortium name="The Broad Institute Genome Sequencing Center for Infectious Disease"/>
            <person name="Wu L."/>
            <person name="Ma J."/>
        </authorList>
    </citation>
    <scope>NUCLEOTIDE SEQUENCE [LARGE SCALE GENOMIC DNA]</scope>
    <source>
        <strain evidence="5">CGMCC 4.7455</strain>
    </source>
</reference>